<keyword evidence="11" id="KW-1015">Disulfide bond</keyword>
<feature type="domain" description="Ig-like" evidence="17">
    <location>
        <begin position="225"/>
        <end position="315"/>
    </location>
</feature>
<dbReference type="GO" id="GO:0098632">
    <property type="term" value="F:cell-cell adhesion mediator activity"/>
    <property type="evidence" value="ECO:0007669"/>
    <property type="project" value="TreeGrafter"/>
</dbReference>
<dbReference type="FunFam" id="2.60.40.10:FF:000032">
    <property type="entry name" value="palladin isoform X1"/>
    <property type="match status" value="1"/>
</dbReference>
<keyword evidence="20" id="KW-1185">Reference proteome</keyword>
<evidence type="ECO:0000256" key="2">
    <source>
        <dbReference type="ARBA" id="ARBA00022475"/>
    </source>
</evidence>
<evidence type="ECO:0000256" key="13">
    <source>
        <dbReference type="ARBA" id="ARBA00023319"/>
    </source>
</evidence>
<accession>A0A9D4Q5H4</accession>
<dbReference type="GO" id="GO:0007156">
    <property type="term" value="P:homophilic cell adhesion via plasma membrane adhesion molecules"/>
    <property type="evidence" value="ECO:0007669"/>
    <property type="project" value="TreeGrafter"/>
</dbReference>
<dbReference type="CDD" id="cd00063">
    <property type="entry name" value="FN3"/>
    <property type="match status" value="4"/>
</dbReference>
<evidence type="ECO:0000256" key="4">
    <source>
        <dbReference type="ARBA" id="ARBA00022729"/>
    </source>
</evidence>
<dbReference type="Pfam" id="PF13927">
    <property type="entry name" value="Ig_3"/>
    <property type="match status" value="3"/>
</dbReference>
<dbReference type="Pfam" id="PF25059">
    <property type="entry name" value="FN3_DSCAM-DSCAML_C"/>
    <property type="match status" value="1"/>
</dbReference>
<dbReference type="Pfam" id="PF07679">
    <property type="entry name" value="I-set"/>
    <property type="match status" value="4"/>
</dbReference>
<dbReference type="InterPro" id="IPR036179">
    <property type="entry name" value="Ig-like_dom_sf"/>
</dbReference>
<dbReference type="InterPro" id="IPR056754">
    <property type="entry name" value="DSCAM/DSCAML_C"/>
</dbReference>
<feature type="compositionally biased region" description="Polar residues" evidence="15">
    <location>
        <begin position="996"/>
        <end position="1008"/>
    </location>
</feature>
<keyword evidence="5" id="KW-0677">Repeat</keyword>
<feature type="domain" description="Ig-like" evidence="17">
    <location>
        <begin position="129"/>
        <end position="212"/>
    </location>
</feature>
<evidence type="ECO:0008006" key="21">
    <source>
        <dbReference type="Google" id="ProtNLM"/>
    </source>
</evidence>
<dbReference type="GO" id="GO:0005886">
    <property type="term" value="C:plasma membrane"/>
    <property type="evidence" value="ECO:0007669"/>
    <property type="project" value="UniProtKB-SubCell"/>
</dbReference>
<protein>
    <recommendedName>
        <fullName evidence="21">Down syndrome cell adhesion molecule-like protein Dscam2</fullName>
    </recommendedName>
</protein>
<evidence type="ECO:0000256" key="16">
    <source>
        <dbReference type="SAM" id="Phobius"/>
    </source>
</evidence>
<dbReference type="PROSITE" id="PS50835">
    <property type="entry name" value="IG_LIKE"/>
    <property type="match status" value="9"/>
</dbReference>
<feature type="domain" description="Fibronectin type-III" evidence="18">
    <location>
        <begin position="992"/>
        <end position="1090"/>
    </location>
</feature>
<feature type="transmembrane region" description="Helical" evidence="16">
    <location>
        <begin position="1306"/>
        <end position="1328"/>
    </location>
</feature>
<feature type="domain" description="Ig-like" evidence="17">
    <location>
        <begin position="14"/>
        <end position="105"/>
    </location>
</feature>
<dbReference type="FunFam" id="2.60.40.10:FF:000333">
    <property type="entry name" value="Down syndrome cell adhesion molecule"/>
    <property type="match status" value="1"/>
</dbReference>
<keyword evidence="12" id="KW-0325">Glycoprotein</keyword>
<evidence type="ECO:0000256" key="5">
    <source>
        <dbReference type="ARBA" id="ARBA00022737"/>
    </source>
</evidence>
<sequence>MCRMRAAREERRGPFFTRAPPERVEFLNSSQAVVPCEAQGVPHPEVWWWRVGSEGPAPDIPGLRHVRTHDGALVFSPFRAEDFRQDIHAAVYRCGARNSVGSIISGDVHVRAAVNQEFDVQVYDEFVIKGNTGVLRCQIPSFVKEYVTVTSWVRDDGLVVHADTDSSGRYTVFPSGELHVRKVDPGTDSHRKYYCQAKHRLTGKVLRSTTVARLIIIDTHVNTAPRLTDRRPVVRARQGDNVKIPCAAQGYPIPTYSWHRLEGGWKVSLDSAGRVSQADGTLLFRRAVVGDGGKYVCVVNNSIGEDRMETQLTITAPLTATVRPRRIVATEGAPATLNCTTSGHPVSSVVWLKNGQPVVSSRVKMLTRERLHIPNVLRDDKGMYQCFALNDYDWAQGTAEITLGDDPPVLVHRFSEQTVDPGAPVSLKCAATGAPLPQITWSLDGEPVVENMRVRIGDFVTNDGQVNSFVNLTAATTEDGGRYQCHASNDVETVSHGARMNVRGHPFVRVMRNVSVLAGRTLMVHCPAAGYPLTQIFWHKGDARLPQSKRQSVFRNGTLTVHRVERSADEGFYRCTATGPSGKSASRELYVSVMVAPVVGPFSFPANLKEGMRAIVTCSVLEGDSPVRIRWLKDSAPVAPDGRNVKVESSNEFSSTLFIKQVGYRHRGEYTCVASNLAASANYSSNMVVNVPPRWKVAPREKAAVVGENVVIDCQAEGFPPPRIWWEKSSAARPSEYKVIISNSHIHALENGSLMVREAERNDTGFYLCQASNGVGSGISKVIELKVHVSAHFKNAFNSKTLRKGNTARIKCEVFGEKPLTISWSKNGQSISAKQDQRYEIKTSETEDSVQSQLEIHAVDRRDSALFACHGSNEHGKDETRTQLIVQEAPGAPFNVRTSDVTSRSMTVSWDQPYTGNSPISAYRVQSKTSGTKWSGDIQENKLQGRVTTLTLRDLRPVTTYIVRIQAENTLGAGEFSQEIQVTTDEEAPEGPPLNVQASPASSTSLKVSWQPPKREYQNGLLKGYYVGYKKHGSSDTYTYKTVDTTGSIREEVVLTSLQRSTKYAVLVQAFNEKGTGPPCEEIHLETFENDPPPPPTLSVFSTSSTSIQLQWSPNEGEDTSIIGYYIYVKVQHGTWEEHQVSAHQTTHTFQDLLCGTNYQFYVASYNKMGKSDPSEVISAKTQGSPPVAPKRDAVISVNGTTLTVHLSSWSTAGCPIQSFTVHYRIQEEDYDWVLVSDAIPAEQKVLVISGLLPGKWYLLRVAGHSEAGTTEQEYTFSTLTKTGASIPPLNSLESRRPAFYKSVSIMVPLVCVAAMLVLIVAVLAFIIPRRRRQATPHHYRDPCPDDKNMEALSLSILKQTGEHMETASPGKEPLYYPSPYAMGRVQTLSKQGVGPSDAEAAAAAAQTLKRARREHIYEVPYPRWCA</sequence>
<dbReference type="EMBL" id="JABSTV010001248">
    <property type="protein sequence ID" value="KAH7968436.1"/>
    <property type="molecule type" value="Genomic_DNA"/>
</dbReference>
<feature type="region of interest" description="Disordered" evidence="15">
    <location>
        <begin position="986"/>
        <end position="1010"/>
    </location>
</feature>
<feature type="domain" description="Fibronectin type-III" evidence="18">
    <location>
        <begin position="1186"/>
        <end position="1286"/>
    </location>
</feature>
<dbReference type="SUPFAM" id="SSF48726">
    <property type="entry name" value="Immunoglobulin"/>
    <property type="match status" value="9"/>
</dbReference>
<dbReference type="InterPro" id="IPR003961">
    <property type="entry name" value="FN3_dom"/>
</dbReference>
<dbReference type="FunFam" id="2.60.40.10:FF:000719">
    <property type="entry name" value="nephrin isoform X1"/>
    <property type="match status" value="1"/>
</dbReference>
<keyword evidence="2" id="KW-1003">Cell membrane</keyword>
<feature type="domain" description="Fibronectin type-III" evidence="18">
    <location>
        <begin position="892"/>
        <end position="987"/>
    </location>
</feature>
<evidence type="ECO:0000256" key="14">
    <source>
        <dbReference type="ARBA" id="ARBA00034103"/>
    </source>
</evidence>
<dbReference type="PANTHER" id="PTHR10075:SF100">
    <property type="entry name" value="FASCICLIN-2"/>
    <property type="match status" value="1"/>
</dbReference>
<feature type="domain" description="Fibronectin type-III" evidence="18">
    <location>
        <begin position="1092"/>
        <end position="1185"/>
    </location>
</feature>
<dbReference type="FunFam" id="2.60.40.10:FF:000120">
    <property type="entry name" value="Down syndrome cell adhesion molecule like 1"/>
    <property type="match status" value="1"/>
</dbReference>
<dbReference type="SMART" id="SM00408">
    <property type="entry name" value="IGc2"/>
    <property type="match status" value="8"/>
</dbReference>
<dbReference type="InterPro" id="IPR003599">
    <property type="entry name" value="Ig_sub"/>
</dbReference>
<dbReference type="CDD" id="cd20958">
    <property type="entry name" value="IgI_5_Dscam"/>
    <property type="match status" value="1"/>
</dbReference>
<evidence type="ECO:0000313" key="20">
    <source>
        <dbReference type="Proteomes" id="UP000821837"/>
    </source>
</evidence>
<dbReference type="GO" id="GO:0070593">
    <property type="term" value="P:dendrite self-avoidance"/>
    <property type="evidence" value="ECO:0007669"/>
    <property type="project" value="TreeGrafter"/>
</dbReference>
<evidence type="ECO:0000256" key="1">
    <source>
        <dbReference type="ARBA" id="ARBA00004251"/>
    </source>
</evidence>
<keyword evidence="4" id="KW-0732">Signal</keyword>
<evidence type="ECO:0000259" key="17">
    <source>
        <dbReference type="PROSITE" id="PS50835"/>
    </source>
</evidence>
<organism evidence="19 20">
    <name type="scientific">Rhipicephalus sanguineus</name>
    <name type="common">Brown dog tick</name>
    <name type="synonym">Ixodes sanguineus</name>
    <dbReference type="NCBI Taxonomy" id="34632"/>
    <lineage>
        <taxon>Eukaryota</taxon>
        <taxon>Metazoa</taxon>
        <taxon>Ecdysozoa</taxon>
        <taxon>Arthropoda</taxon>
        <taxon>Chelicerata</taxon>
        <taxon>Arachnida</taxon>
        <taxon>Acari</taxon>
        <taxon>Parasitiformes</taxon>
        <taxon>Ixodida</taxon>
        <taxon>Ixodoidea</taxon>
        <taxon>Ixodidae</taxon>
        <taxon>Rhipicephalinae</taxon>
        <taxon>Rhipicephalus</taxon>
        <taxon>Rhipicephalus</taxon>
    </lineage>
</organism>
<evidence type="ECO:0000256" key="12">
    <source>
        <dbReference type="ARBA" id="ARBA00023180"/>
    </source>
</evidence>
<dbReference type="GO" id="GO:0030424">
    <property type="term" value="C:axon"/>
    <property type="evidence" value="ECO:0007669"/>
    <property type="project" value="TreeGrafter"/>
</dbReference>
<feature type="domain" description="Ig-like" evidence="17">
    <location>
        <begin position="791"/>
        <end position="887"/>
    </location>
</feature>
<dbReference type="Gene3D" id="2.60.40.10">
    <property type="entry name" value="Immunoglobulins"/>
    <property type="match status" value="13"/>
</dbReference>
<dbReference type="PANTHER" id="PTHR10075">
    <property type="entry name" value="BASIGIN RELATED"/>
    <property type="match status" value="1"/>
</dbReference>
<feature type="domain" description="Ig-like" evidence="17">
    <location>
        <begin position="506"/>
        <end position="592"/>
    </location>
</feature>
<reference evidence="19" key="2">
    <citation type="submission" date="2021-09" db="EMBL/GenBank/DDBJ databases">
        <authorList>
            <person name="Jia N."/>
            <person name="Wang J."/>
            <person name="Shi W."/>
            <person name="Du L."/>
            <person name="Sun Y."/>
            <person name="Zhan W."/>
            <person name="Jiang J."/>
            <person name="Wang Q."/>
            <person name="Zhang B."/>
            <person name="Ji P."/>
            <person name="Sakyi L.B."/>
            <person name="Cui X."/>
            <person name="Yuan T."/>
            <person name="Jiang B."/>
            <person name="Yang W."/>
            <person name="Lam T.T.-Y."/>
            <person name="Chang Q."/>
            <person name="Ding S."/>
            <person name="Wang X."/>
            <person name="Zhu J."/>
            <person name="Ruan X."/>
            <person name="Zhao L."/>
            <person name="Wei J."/>
            <person name="Que T."/>
            <person name="Du C."/>
            <person name="Cheng J."/>
            <person name="Dai P."/>
            <person name="Han X."/>
            <person name="Huang E."/>
            <person name="Gao Y."/>
            <person name="Liu J."/>
            <person name="Shao H."/>
            <person name="Ye R."/>
            <person name="Li L."/>
            <person name="Wei W."/>
            <person name="Wang X."/>
            <person name="Wang C."/>
            <person name="Huo Q."/>
            <person name="Li W."/>
            <person name="Guo W."/>
            <person name="Chen H."/>
            <person name="Chen S."/>
            <person name="Zhou L."/>
            <person name="Zhou L."/>
            <person name="Ni X."/>
            <person name="Tian J."/>
            <person name="Zhou Y."/>
            <person name="Sheng Y."/>
            <person name="Liu T."/>
            <person name="Pan Y."/>
            <person name="Xia L."/>
            <person name="Li J."/>
            <person name="Zhao F."/>
            <person name="Cao W."/>
        </authorList>
    </citation>
    <scope>NUCLEOTIDE SEQUENCE</scope>
    <source>
        <strain evidence="19">Rsan-2018</strain>
        <tissue evidence="19">Larvae</tissue>
    </source>
</reference>
<evidence type="ECO:0000256" key="6">
    <source>
        <dbReference type="ARBA" id="ARBA00022889"/>
    </source>
</evidence>
<evidence type="ECO:0000256" key="10">
    <source>
        <dbReference type="ARBA" id="ARBA00023136"/>
    </source>
</evidence>
<evidence type="ECO:0000256" key="7">
    <source>
        <dbReference type="ARBA" id="ARBA00022902"/>
    </source>
</evidence>
<dbReference type="PROSITE" id="PS50853">
    <property type="entry name" value="FN3"/>
    <property type="match status" value="4"/>
</dbReference>
<reference evidence="19" key="1">
    <citation type="journal article" date="2020" name="Cell">
        <title>Large-Scale Comparative Analyses of Tick Genomes Elucidate Their Genetic Diversity and Vector Capacities.</title>
        <authorList>
            <consortium name="Tick Genome and Microbiome Consortium (TIGMIC)"/>
            <person name="Jia N."/>
            <person name="Wang J."/>
            <person name="Shi W."/>
            <person name="Du L."/>
            <person name="Sun Y."/>
            <person name="Zhan W."/>
            <person name="Jiang J.F."/>
            <person name="Wang Q."/>
            <person name="Zhang B."/>
            <person name="Ji P."/>
            <person name="Bell-Sakyi L."/>
            <person name="Cui X.M."/>
            <person name="Yuan T.T."/>
            <person name="Jiang B.G."/>
            <person name="Yang W.F."/>
            <person name="Lam T.T."/>
            <person name="Chang Q.C."/>
            <person name="Ding S.J."/>
            <person name="Wang X.J."/>
            <person name="Zhu J.G."/>
            <person name="Ruan X.D."/>
            <person name="Zhao L."/>
            <person name="Wei J.T."/>
            <person name="Ye R.Z."/>
            <person name="Que T.C."/>
            <person name="Du C.H."/>
            <person name="Zhou Y.H."/>
            <person name="Cheng J.X."/>
            <person name="Dai P.F."/>
            <person name="Guo W.B."/>
            <person name="Han X.H."/>
            <person name="Huang E.J."/>
            <person name="Li L.F."/>
            <person name="Wei W."/>
            <person name="Gao Y.C."/>
            <person name="Liu J.Z."/>
            <person name="Shao H.Z."/>
            <person name="Wang X."/>
            <person name="Wang C.C."/>
            <person name="Yang T.C."/>
            <person name="Huo Q.B."/>
            <person name="Li W."/>
            <person name="Chen H.Y."/>
            <person name="Chen S.E."/>
            <person name="Zhou L.G."/>
            <person name="Ni X.B."/>
            <person name="Tian J.H."/>
            <person name="Sheng Y."/>
            <person name="Liu T."/>
            <person name="Pan Y.S."/>
            <person name="Xia L.Y."/>
            <person name="Li J."/>
            <person name="Zhao F."/>
            <person name="Cao W.C."/>
        </authorList>
    </citation>
    <scope>NUCLEOTIDE SEQUENCE</scope>
    <source>
        <strain evidence="19">Rsan-2018</strain>
    </source>
</reference>
<dbReference type="FunFam" id="2.60.40.10:FF:000324">
    <property type="entry name" value="Down syndrome cell adhesion molecule, isoform D"/>
    <property type="match status" value="1"/>
</dbReference>
<dbReference type="InterPro" id="IPR007110">
    <property type="entry name" value="Ig-like_dom"/>
</dbReference>
<dbReference type="InterPro" id="IPR013098">
    <property type="entry name" value="Ig_I-set"/>
</dbReference>
<keyword evidence="10 16" id="KW-0472">Membrane</keyword>
<dbReference type="InterPro" id="IPR013783">
    <property type="entry name" value="Ig-like_fold"/>
</dbReference>
<keyword evidence="13" id="KW-0393">Immunoglobulin domain</keyword>
<dbReference type="FunFam" id="2.60.40.10:FF:000104">
    <property type="entry name" value="Down syndrome cell adhesion molecule b"/>
    <property type="match status" value="1"/>
</dbReference>
<dbReference type="SMART" id="SM00060">
    <property type="entry name" value="FN3"/>
    <property type="match status" value="4"/>
</dbReference>
<keyword evidence="3 16" id="KW-0812">Transmembrane</keyword>
<keyword evidence="6" id="KW-0130">Cell adhesion</keyword>
<dbReference type="InterPro" id="IPR036116">
    <property type="entry name" value="FN3_sf"/>
</dbReference>
<comment type="subcellular location">
    <subcellularLocation>
        <location evidence="1">Cell membrane</location>
        <topology evidence="1">Single-pass type I membrane protein</topology>
    </subcellularLocation>
    <subcellularLocation>
        <location evidence="14">Synapse</location>
    </subcellularLocation>
</comment>
<evidence type="ECO:0000313" key="19">
    <source>
        <dbReference type="EMBL" id="KAH7968436.1"/>
    </source>
</evidence>
<evidence type="ECO:0000256" key="11">
    <source>
        <dbReference type="ARBA" id="ARBA00023157"/>
    </source>
</evidence>
<gene>
    <name evidence="19" type="ORF">HPB52_008415</name>
</gene>
<evidence type="ECO:0000256" key="3">
    <source>
        <dbReference type="ARBA" id="ARBA00022692"/>
    </source>
</evidence>
<keyword evidence="9" id="KW-0770">Synapse</keyword>
<dbReference type="FunFam" id="2.60.40.10:FF:000017">
    <property type="entry name" value="Down syndrome cell adhesion molecule b"/>
    <property type="match status" value="1"/>
</dbReference>
<dbReference type="Pfam" id="PF00041">
    <property type="entry name" value="fn3"/>
    <property type="match status" value="3"/>
</dbReference>
<evidence type="ECO:0000256" key="9">
    <source>
        <dbReference type="ARBA" id="ARBA00023018"/>
    </source>
</evidence>
<name>A0A9D4Q5H4_RHISA</name>
<dbReference type="VEuPathDB" id="VectorBase:RSAN_040234"/>
<dbReference type="SUPFAM" id="SSF49265">
    <property type="entry name" value="Fibronectin type III"/>
    <property type="match status" value="2"/>
</dbReference>
<proteinExistence type="predicted"/>
<dbReference type="CDD" id="cd20956">
    <property type="entry name" value="IgI_4_Dscam"/>
    <property type="match status" value="1"/>
</dbReference>
<dbReference type="SMART" id="SM00409">
    <property type="entry name" value="IG"/>
    <property type="match status" value="9"/>
</dbReference>
<feature type="domain" description="Ig-like" evidence="17">
    <location>
        <begin position="317"/>
        <end position="402"/>
    </location>
</feature>
<dbReference type="Proteomes" id="UP000821837">
    <property type="component" value="Unassembled WGS sequence"/>
</dbReference>
<evidence type="ECO:0000256" key="15">
    <source>
        <dbReference type="SAM" id="MobiDB-lite"/>
    </source>
</evidence>
<dbReference type="GO" id="GO:0045202">
    <property type="term" value="C:synapse"/>
    <property type="evidence" value="ECO:0007669"/>
    <property type="project" value="UniProtKB-SubCell"/>
</dbReference>
<evidence type="ECO:0000259" key="18">
    <source>
        <dbReference type="PROSITE" id="PS50853"/>
    </source>
</evidence>
<dbReference type="InterPro" id="IPR003598">
    <property type="entry name" value="Ig_sub2"/>
</dbReference>
<dbReference type="GO" id="GO:0007411">
    <property type="term" value="P:axon guidance"/>
    <property type="evidence" value="ECO:0007669"/>
    <property type="project" value="TreeGrafter"/>
</dbReference>
<keyword evidence="8 16" id="KW-1133">Transmembrane helix</keyword>
<feature type="domain" description="Ig-like" evidence="17">
    <location>
        <begin position="407"/>
        <end position="495"/>
    </location>
</feature>
<keyword evidence="7" id="KW-0524">Neurogenesis</keyword>
<comment type="caution">
    <text evidence="19">The sequence shown here is derived from an EMBL/GenBank/DDBJ whole genome shotgun (WGS) entry which is preliminary data.</text>
</comment>
<evidence type="ECO:0000256" key="8">
    <source>
        <dbReference type="ARBA" id="ARBA00022989"/>
    </source>
</evidence>
<feature type="domain" description="Ig-like" evidence="17">
    <location>
        <begin position="693"/>
        <end position="786"/>
    </location>
</feature>
<feature type="domain" description="Ig-like" evidence="17">
    <location>
        <begin position="597"/>
        <end position="690"/>
    </location>
</feature>